<proteinExistence type="predicted"/>
<gene>
    <name evidence="1" type="ORF">Vadar_025558</name>
</gene>
<reference evidence="1 2" key="1">
    <citation type="journal article" date="2021" name="Hortic Res">
        <title>High-quality reference genome and annotation aids understanding of berry development for evergreen blueberry (Vaccinium darrowii).</title>
        <authorList>
            <person name="Yu J."/>
            <person name="Hulse-Kemp A.M."/>
            <person name="Babiker E."/>
            <person name="Staton M."/>
        </authorList>
    </citation>
    <scope>NUCLEOTIDE SEQUENCE [LARGE SCALE GENOMIC DNA]</scope>
    <source>
        <strain evidence="2">cv. NJ 8807/NJ 8810</strain>
        <tissue evidence="1">Young leaf</tissue>
    </source>
</reference>
<evidence type="ECO:0000313" key="1">
    <source>
        <dbReference type="EMBL" id="KAH7861393.1"/>
    </source>
</evidence>
<sequence length="101" mass="11701">MCLCFSSVPTILVSLPKAAAEFLETHDLIFASRPHLEASKYMMYEQRNISFSPYSTYWRIMRKLCTLDLLSNLKICSFQSMRKEELGLLIQAAILLPRLRP</sequence>
<organism evidence="1 2">
    <name type="scientific">Vaccinium darrowii</name>
    <dbReference type="NCBI Taxonomy" id="229202"/>
    <lineage>
        <taxon>Eukaryota</taxon>
        <taxon>Viridiplantae</taxon>
        <taxon>Streptophyta</taxon>
        <taxon>Embryophyta</taxon>
        <taxon>Tracheophyta</taxon>
        <taxon>Spermatophyta</taxon>
        <taxon>Magnoliopsida</taxon>
        <taxon>eudicotyledons</taxon>
        <taxon>Gunneridae</taxon>
        <taxon>Pentapetalae</taxon>
        <taxon>asterids</taxon>
        <taxon>Ericales</taxon>
        <taxon>Ericaceae</taxon>
        <taxon>Vaccinioideae</taxon>
        <taxon>Vaccinieae</taxon>
        <taxon>Vaccinium</taxon>
    </lineage>
</organism>
<evidence type="ECO:0000313" key="2">
    <source>
        <dbReference type="Proteomes" id="UP000828048"/>
    </source>
</evidence>
<name>A0ACB7Z7Q3_9ERIC</name>
<keyword evidence="2" id="KW-1185">Reference proteome</keyword>
<protein>
    <submittedName>
        <fullName evidence="1">Uncharacterized protein</fullName>
    </submittedName>
</protein>
<dbReference type="Proteomes" id="UP000828048">
    <property type="component" value="Chromosome 4"/>
</dbReference>
<comment type="caution">
    <text evidence="1">The sequence shown here is derived from an EMBL/GenBank/DDBJ whole genome shotgun (WGS) entry which is preliminary data.</text>
</comment>
<dbReference type="EMBL" id="CM037154">
    <property type="protein sequence ID" value="KAH7861393.1"/>
    <property type="molecule type" value="Genomic_DNA"/>
</dbReference>
<accession>A0ACB7Z7Q3</accession>